<feature type="region of interest" description="Disordered" evidence="1">
    <location>
        <begin position="1"/>
        <end position="22"/>
    </location>
</feature>
<keyword evidence="3" id="KW-1185">Reference proteome</keyword>
<evidence type="ECO:0000313" key="3">
    <source>
        <dbReference type="Proteomes" id="UP001345963"/>
    </source>
</evidence>
<name>A0ABU7B8D6_9TELE</name>
<proteinExistence type="predicted"/>
<evidence type="ECO:0000256" key="1">
    <source>
        <dbReference type="SAM" id="MobiDB-lite"/>
    </source>
</evidence>
<comment type="caution">
    <text evidence="2">The sequence shown here is derived from an EMBL/GenBank/DDBJ whole genome shotgun (WGS) entry which is preliminary data.</text>
</comment>
<dbReference type="EMBL" id="JAHUTI010042381">
    <property type="protein sequence ID" value="MED6246226.1"/>
    <property type="molecule type" value="Genomic_DNA"/>
</dbReference>
<reference evidence="2 3" key="1">
    <citation type="submission" date="2021-07" db="EMBL/GenBank/DDBJ databases">
        <authorList>
            <person name="Palmer J.M."/>
        </authorList>
    </citation>
    <scope>NUCLEOTIDE SEQUENCE [LARGE SCALE GENOMIC DNA]</scope>
    <source>
        <strain evidence="2 3">AT_MEX2019</strain>
        <tissue evidence="2">Muscle</tissue>
    </source>
</reference>
<accession>A0ABU7B8D6</accession>
<organism evidence="2 3">
    <name type="scientific">Ataeniobius toweri</name>
    <dbReference type="NCBI Taxonomy" id="208326"/>
    <lineage>
        <taxon>Eukaryota</taxon>
        <taxon>Metazoa</taxon>
        <taxon>Chordata</taxon>
        <taxon>Craniata</taxon>
        <taxon>Vertebrata</taxon>
        <taxon>Euteleostomi</taxon>
        <taxon>Actinopterygii</taxon>
        <taxon>Neopterygii</taxon>
        <taxon>Teleostei</taxon>
        <taxon>Neoteleostei</taxon>
        <taxon>Acanthomorphata</taxon>
        <taxon>Ovalentaria</taxon>
        <taxon>Atherinomorphae</taxon>
        <taxon>Cyprinodontiformes</taxon>
        <taxon>Goodeidae</taxon>
        <taxon>Ataeniobius</taxon>
    </lineage>
</organism>
<protein>
    <submittedName>
        <fullName evidence="2">Uncharacterized protein</fullName>
    </submittedName>
</protein>
<sequence>MTQREPMHAYGEHENSVQKDPRLGFKPRTFVLEGTFLGRTAAHSENDCEACHRGMYCPSWAQTSVDLLCPPGWFCPTGSSSGHQT</sequence>
<evidence type="ECO:0000313" key="2">
    <source>
        <dbReference type="EMBL" id="MED6246226.1"/>
    </source>
</evidence>
<feature type="non-terminal residue" evidence="2">
    <location>
        <position position="85"/>
    </location>
</feature>
<dbReference type="Proteomes" id="UP001345963">
    <property type="component" value="Unassembled WGS sequence"/>
</dbReference>
<gene>
    <name evidence="2" type="ORF">ATANTOWER_014621</name>
</gene>